<protein>
    <submittedName>
        <fullName evidence="1">Uncharacterized protein</fullName>
    </submittedName>
</protein>
<sequence>MAFWPADSRENVPEASKYSRKKARWEYPSVTEGSLTATTLVNKDGKFEWTHVLQDKGLRVHPRGKSNQIFPITRSLDPWMWNKSPVRHPEASVRNGSDPGYANFLRKAYPDVDITATLLASETAEDAKVLNERQTFDPHAGNTLEVLYRELGPRRCFTCLAFPMGDSGRQLNVSAFSYSKKDKLPIFRPTSKPLCEFPTPILQLDSLKSSTHSNISGSLLIVRTMGYTSISSLQYKLGLDSLPNIMATEVTRIHHMETGGRPIVDARIFNTVSGPAALAINDEGTIFQSSVMSNTQTIYPIYQPSEVKGTPMETFGRLVVGTTSTCYVVSSYQVQRLDLRVRVDSSIQPLWSLPTSERTVITSAELPLKGQLSNVVTTEGIYWFDERYPGKPVLGIKHYRDFDRTLEARTVLLRSDIQVDSQPMTFLTSRKTGLVSVYDVSRGEDDLVHMNAPSHCLSSITPHNGLPIASWNLFQHPLMEPSHIDILHLSSRGDINRLHAQLHSDGDADPSVSDRSQGFVWNDDVKELESANPGITGSDRFTERESCTVNLGSAYQDLFFPSTEEDENADATYDALDRLPSFWQNLDAPVDHIMTINDIACRLGDDPPDTHRADFLTPNPITGKRGYRAWKRGRISPQEISRGSNWNFDLTGILKSSTPDFSDEVDVMMNEIQSHSLLLSDNRTKESLKLENDACEQLALDLGMASHVYASKPFSKPGSAPLEQAQTFEDVVADMSLATGALSINVAGPPPVHFGFFTPITTRPVNHNPTNAGPEQPGTPQIGEAEMIPLGVRSLMDEWKVGEDPKDYKYFDPYGDDTPNPTEPKHSFEDESLPIQNAQSQSIGPTPRLNPPAVVASRAPPLIAPSKAAMVKEREKTLAGGGFTQDNPIQAQEPSQDVVMASTQVEPGRFGDRKMGQKKRQKRVGGF</sequence>
<dbReference type="EMBL" id="MU118031">
    <property type="protein sequence ID" value="KAF9647558.1"/>
    <property type="molecule type" value="Genomic_DNA"/>
</dbReference>
<dbReference type="Proteomes" id="UP000886501">
    <property type="component" value="Unassembled WGS sequence"/>
</dbReference>
<organism evidence="1 2">
    <name type="scientific">Thelephora ganbajun</name>
    <name type="common">Ganba fungus</name>
    <dbReference type="NCBI Taxonomy" id="370292"/>
    <lineage>
        <taxon>Eukaryota</taxon>
        <taxon>Fungi</taxon>
        <taxon>Dikarya</taxon>
        <taxon>Basidiomycota</taxon>
        <taxon>Agaricomycotina</taxon>
        <taxon>Agaricomycetes</taxon>
        <taxon>Thelephorales</taxon>
        <taxon>Thelephoraceae</taxon>
        <taxon>Thelephora</taxon>
    </lineage>
</organism>
<evidence type="ECO:0000313" key="1">
    <source>
        <dbReference type="EMBL" id="KAF9647558.1"/>
    </source>
</evidence>
<accession>A0ACB6ZDY4</accession>
<name>A0ACB6ZDY4_THEGA</name>
<reference evidence="1" key="2">
    <citation type="journal article" date="2020" name="Nat. Commun.">
        <title>Large-scale genome sequencing of mycorrhizal fungi provides insights into the early evolution of symbiotic traits.</title>
        <authorList>
            <person name="Miyauchi S."/>
            <person name="Kiss E."/>
            <person name="Kuo A."/>
            <person name="Drula E."/>
            <person name="Kohler A."/>
            <person name="Sanchez-Garcia M."/>
            <person name="Morin E."/>
            <person name="Andreopoulos B."/>
            <person name="Barry K.W."/>
            <person name="Bonito G."/>
            <person name="Buee M."/>
            <person name="Carver A."/>
            <person name="Chen C."/>
            <person name="Cichocki N."/>
            <person name="Clum A."/>
            <person name="Culley D."/>
            <person name="Crous P.W."/>
            <person name="Fauchery L."/>
            <person name="Girlanda M."/>
            <person name="Hayes R.D."/>
            <person name="Keri Z."/>
            <person name="LaButti K."/>
            <person name="Lipzen A."/>
            <person name="Lombard V."/>
            <person name="Magnuson J."/>
            <person name="Maillard F."/>
            <person name="Murat C."/>
            <person name="Nolan M."/>
            <person name="Ohm R.A."/>
            <person name="Pangilinan J."/>
            <person name="Pereira M.F."/>
            <person name="Perotto S."/>
            <person name="Peter M."/>
            <person name="Pfister S."/>
            <person name="Riley R."/>
            <person name="Sitrit Y."/>
            <person name="Stielow J.B."/>
            <person name="Szollosi G."/>
            <person name="Zifcakova L."/>
            <person name="Stursova M."/>
            <person name="Spatafora J.W."/>
            <person name="Tedersoo L."/>
            <person name="Vaario L.M."/>
            <person name="Yamada A."/>
            <person name="Yan M."/>
            <person name="Wang P."/>
            <person name="Xu J."/>
            <person name="Bruns T."/>
            <person name="Baldrian P."/>
            <person name="Vilgalys R."/>
            <person name="Dunand C."/>
            <person name="Henrissat B."/>
            <person name="Grigoriev I.V."/>
            <person name="Hibbett D."/>
            <person name="Nagy L.G."/>
            <person name="Martin F.M."/>
        </authorList>
    </citation>
    <scope>NUCLEOTIDE SEQUENCE</scope>
    <source>
        <strain evidence="1">P2</strain>
    </source>
</reference>
<comment type="caution">
    <text evidence="1">The sequence shown here is derived from an EMBL/GenBank/DDBJ whole genome shotgun (WGS) entry which is preliminary data.</text>
</comment>
<keyword evidence="2" id="KW-1185">Reference proteome</keyword>
<gene>
    <name evidence="1" type="ORF">BDM02DRAFT_3097917</name>
</gene>
<reference evidence="1" key="1">
    <citation type="submission" date="2019-10" db="EMBL/GenBank/DDBJ databases">
        <authorList>
            <consortium name="DOE Joint Genome Institute"/>
            <person name="Kuo A."/>
            <person name="Miyauchi S."/>
            <person name="Kiss E."/>
            <person name="Drula E."/>
            <person name="Kohler A."/>
            <person name="Sanchez-Garcia M."/>
            <person name="Andreopoulos B."/>
            <person name="Barry K.W."/>
            <person name="Bonito G."/>
            <person name="Buee M."/>
            <person name="Carver A."/>
            <person name="Chen C."/>
            <person name="Cichocki N."/>
            <person name="Clum A."/>
            <person name="Culley D."/>
            <person name="Crous P.W."/>
            <person name="Fauchery L."/>
            <person name="Girlanda M."/>
            <person name="Hayes R."/>
            <person name="Keri Z."/>
            <person name="Labutti K."/>
            <person name="Lipzen A."/>
            <person name="Lombard V."/>
            <person name="Magnuson J."/>
            <person name="Maillard F."/>
            <person name="Morin E."/>
            <person name="Murat C."/>
            <person name="Nolan M."/>
            <person name="Ohm R."/>
            <person name="Pangilinan J."/>
            <person name="Pereira M."/>
            <person name="Perotto S."/>
            <person name="Peter M."/>
            <person name="Riley R."/>
            <person name="Sitrit Y."/>
            <person name="Stielow B."/>
            <person name="Szollosi G."/>
            <person name="Zifcakova L."/>
            <person name="Stursova M."/>
            <person name="Spatafora J.W."/>
            <person name="Tedersoo L."/>
            <person name="Vaario L.-M."/>
            <person name="Yamada A."/>
            <person name="Yan M."/>
            <person name="Wang P."/>
            <person name="Xu J."/>
            <person name="Bruns T."/>
            <person name="Baldrian P."/>
            <person name="Vilgalys R."/>
            <person name="Henrissat B."/>
            <person name="Grigoriev I.V."/>
            <person name="Hibbett D."/>
            <person name="Nagy L.G."/>
            <person name="Martin F.M."/>
        </authorList>
    </citation>
    <scope>NUCLEOTIDE SEQUENCE</scope>
    <source>
        <strain evidence="1">P2</strain>
    </source>
</reference>
<proteinExistence type="predicted"/>
<evidence type="ECO:0000313" key="2">
    <source>
        <dbReference type="Proteomes" id="UP000886501"/>
    </source>
</evidence>